<evidence type="ECO:0000313" key="9">
    <source>
        <dbReference type="Proteomes" id="UP000001933"/>
    </source>
</evidence>
<evidence type="ECO:0000256" key="6">
    <source>
        <dbReference type="SAM" id="Phobius"/>
    </source>
</evidence>
<keyword evidence="5 6" id="KW-0472">Membrane</keyword>
<dbReference type="KEGG" id="sat:SYN_01499"/>
<feature type="transmembrane region" description="Helical" evidence="6">
    <location>
        <begin position="104"/>
        <end position="123"/>
    </location>
</feature>
<feature type="domain" description="Type II secretion system protein GspF" evidence="7">
    <location>
        <begin position="175"/>
        <end position="303"/>
    </location>
</feature>
<name>Q2LSW0_SYNAS</name>
<evidence type="ECO:0000256" key="3">
    <source>
        <dbReference type="ARBA" id="ARBA00022692"/>
    </source>
</evidence>
<proteinExistence type="predicted"/>
<comment type="subcellular location">
    <subcellularLocation>
        <location evidence="1">Cell membrane</location>
        <topology evidence="1">Multi-pass membrane protein</topology>
    </subcellularLocation>
</comment>
<evidence type="ECO:0000256" key="1">
    <source>
        <dbReference type="ARBA" id="ARBA00004651"/>
    </source>
</evidence>
<dbReference type="GO" id="GO:0005886">
    <property type="term" value="C:plasma membrane"/>
    <property type="evidence" value="ECO:0007669"/>
    <property type="project" value="UniProtKB-SubCell"/>
</dbReference>
<dbReference type="RefSeq" id="WP_011417195.1">
    <property type="nucleotide sequence ID" value="NC_007759.1"/>
</dbReference>
<dbReference type="STRING" id="56780.SYN_01499"/>
<evidence type="ECO:0000259" key="7">
    <source>
        <dbReference type="Pfam" id="PF00482"/>
    </source>
</evidence>
<dbReference type="OrthoDB" id="9810662at2"/>
<evidence type="ECO:0000256" key="5">
    <source>
        <dbReference type="ARBA" id="ARBA00023136"/>
    </source>
</evidence>
<protein>
    <submittedName>
        <fullName evidence="8">Flp pilus assembly protein</fullName>
    </submittedName>
</protein>
<dbReference type="InParanoid" id="Q2LSW0"/>
<keyword evidence="3 6" id="KW-0812">Transmembrane</keyword>
<feature type="transmembrane region" description="Helical" evidence="6">
    <location>
        <begin position="135"/>
        <end position="156"/>
    </location>
</feature>
<accession>Q2LSW0</accession>
<dbReference type="Pfam" id="PF00482">
    <property type="entry name" value="T2SSF"/>
    <property type="match status" value="1"/>
</dbReference>
<evidence type="ECO:0000256" key="4">
    <source>
        <dbReference type="ARBA" id="ARBA00022989"/>
    </source>
</evidence>
<feature type="transmembrane region" description="Helical" evidence="6">
    <location>
        <begin position="6"/>
        <end position="26"/>
    </location>
</feature>
<dbReference type="PANTHER" id="PTHR35007">
    <property type="entry name" value="INTEGRAL MEMBRANE PROTEIN-RELATED"/>
    <property type="match status" value="1"/>
</dbReference>
<dbReference type="PANTHER" id="PTHR35007:SF2">
    <property type="entry name" value="PILUS ASSEMBLE PROTEIN"/>
    <property type="match status" value="1"/>
</dbReference>
<dbReference type="HOGENOM" id="CLU_056917_0_0_7"/>
<feature type="transmembrane region" description="Helical" evidence="6">
    <location>
        <begin position="286"/>
        <end position="308"/>
    </location>
</feature>
<dbReference type="InterPro" id="IPR018076">
    <property type="entry name" value="T2SS_GspF_dom"/>
</dbReference>
<sequence length="317" mass="35449">MNTLILISVMIFGATILFLTGLYLYIRYVREHAQLLDKIEKGSSIPSMDLDSGSDVSPARQLRALFVRITGRLGELVKPKKEDEVANFQKPLARIGYRGAHATLFFFGIKVLLAVLLPALFLMAKLLAGIAVNPLAVMIITLALALVGFYLPNLWLRLKIGARKEKIMEGFPDALDLMVICVEAGMGLDQAINRVGEEMKLSCPPISDEFRTLNMEMRMGKSRREALRNMANRTELDDVTSLVTLLIQTDQFGTSIGQALRVHSDSMRVQRRQRAEEKAAKLPLKLLFPLIFFIFPSLFVVIMGPAMIQVFHALSSR</sequence>
<organism evidence="8 9">
    <name type="scientific">Syntrophus aciditrophicus (strain SB)</name>
    <dbReference type="NCBI Taxonomy" id="56780"/>
    <lineage>
        <taxon>Bacteria</taxon>
        <taxon>Pseudomonadati</taxon>
        <taxon>Thermodesulfobacteriota</taxon>
        <taxon>Syntrophia</taxon>
        <taxon>Syntrophales</taxon>
        <taxon>Syntrophaceae</taxon>
        <taxon>Syntrophus</taxon>
    </lineage>
</organism>
<evidence type="ECO:0000256" key="2">
    <source>
        <dbReference type="ARBA" id="ARBA00022475"/>
    </source>
</evidence>
<reference evidence="8 9" key="1">
    <citation type="journal article" date="2007" name="Proc. Natl. Acad. Sci. U.S.A.">
        <title>The genome of Syntrophus aciditrophicus: life at the thermodynamic limit of microbial growth.</title>
        <authorList>
            <person name="McInerney M.J."/>
            <person name="Rohlin L."/>
            <person name="Mouttaki H."/>
            <person name="Kim U."/>
            <person name="Krupp R.S."/>
            <person name="Rios-Hernandez L."/>
            <person name="Sieber J."/>
            <person name="Struchtemeyer C.G."/>
            <person name="Bhattacharyya A."/>
            <person name="Campbell J.W."/>
            <person name="Gunsalus R.P."/>
        </authorList>
    </citation>
    <scope>NUCLEOTIDE SEQUENCE [LARGE SCALE GENOMIC DNA]</scope>
    <source>
        <strain evidence="8 9">SB</strain>
    </source>
</reference>
<evidence type="ECO:0000313" key="8">
    <source>
        <dbReference type="EMBL" id="ABC77166.1"/>
    </source>
</evidence>
<dbReference type="EMBL" id="CP000252">
    <property type="protein sequence ID" value="ABC77166.1"/>
    <property type="molecule type" value="Genomic_DNA"/>
</dbReference>
<dbReference type="AlphaFoldDB" id="Q2LSW0"/>
<keyword evidence="9" id="KW-1185">Reference proteome</keyword>
<dbReference type="eggNOG" id="COG2064">
    <property type="taxonomic scope" value="Bacteria"/>
</dbReference>
<keyword evidence="4 6" id="KW-1133">Transmembrane helix</keyword>
<gene>
    <name evidence="8" type="ORF">SYN_01499</name>
</gene>
<keyword evidence="2" id="KW-1003">Cell membrane</keyword>
<dbReference type="Proteomes" id="UP000001933">
    <property type="component" value="Chromosome"/>
</dbReference>